<keyword evidence="2" id="KW-1185">Reference proteome</keyword>
<accession>A0A1M4XTM5</accession>
<evidence type="ECO:0008006" key="3">
    <source>
        <dbReference type="Google" id="ProtNLM"/>
    </source>
</evidence>
<dbReference type="Proteomes" id="UP000184509">
    <property type="component" value="Unassembled WGS sequence"/>
</dbReference>
<evidence type="ECO:0000313" key="2">
    <source>
        <dbReference type="Proteomes" id="UP000184509"/>
    </source>
</evidence>
<dbReference type="InterPro" id="IPR036869">
    <property type="entry name" value="J_dom_sf"/>
</dbReference>
<dbReference type="RefSeq" id="WP_073399876.1">
    <property type="nucleotide sequence ID" value="NZ_FQTV01000004.1"/>
</dbReference>
<organism evidence="1 2">
    <name type="scientific">Bacteroides luti</name>
    <dbReference type="NCBI Taxonomy" id="1297750"/>
    <lineage>
        <taxon>Bacteria</taxon>
        <taxon>Pseudomonadati</taxon>
        <taxon>Bacteroidota</taxon>
        <taxon>Bacteroidia</taxon>
        <taxon>Bacteroidales</taxon>
        <taxon>Bacteroidaceae</taxon>
        <taxon>Bacteroides</taxon>
    </lineage>
</organism>
<dbReference type="STRING" id="1297750.SAMN05444405_104126"/>
<reference evidence="1 2" key="1">
    <citation type="submission" date="2016-11" db="EMBL/GenBank/DDBJ databases">
        <authorList>
            <person name="Jaros S."/>
            <person name="Januszkiewicz K."/>
            <person name="Wedrychowicz H."/>
        </authorList>
    </citation>
    <scope>NUCLEOTIDE SEQUENCE [LARGE SCALE GENOMIC DNA]</scope>
    <source>
        <strain evidence="1 2">DSM 26991</strain>
    </source>
</reference>
<protein>
    <recommendedName>
        <fullName evidence="3">DnaJ domain-containing protein</fullName>
    </recommendedName>
</protein>
<sequence length="270" mass="31790">MLDLTPEQQVLREQFCSLRKEFTELFARKNEMQTYEESSLTSLYLSTVGEKQHEVFCLRTKIAAIKLRIELIQAYINRNEIPELKTVDEEIHIRFADHKKKIEENVRQLAAAKEYLKNSLISADEMKEMKETYRIIIKKLHPDINLGLSEYETELFIKAQAAYHLGSFMALREILLSLDLAKDSADSISQSEEFTGIVLQLEKKVKNLRKQIEELERSFPFIYRKELNDEEWLTSIQKKLDEDIANLTKEKEKQVLYLKVIEEWKPGLTN</sequence>
<dbReference type="SUPFAM" id="SSF46565">
    <property type="entry name" value="Chaperone J-domain"/>
    <property type="match status" value="1"/>
</dbReference>
<dbReference type="EMBL" id="FQTV01000004">
    <property type="protein sequence ID" value="SHE96788.1"/>
    <property type="molecule type" value="Genomic_DNA"/>
</dbReference>
<dbReference type="AlphaFoldDB" id="A0A1M4XTM5"/>
<proteinExistence type="predicted"/>
<dbReference type="OrthoDB" id="1495727at2"/>
<gene>
    <name evidence="1" type="ORF">SAMN05444405_104126</name>
</gene>
<name>A0A1M4XTM5_9BACE</name>
<evidence type="ECO:0000313" key="1">
    <source>
        <dbReference type="EMBL" id="SHE96788.1"/>
    </source>
</evidence>